<name>A0A1B6FZH3_9HEMI</name>
<feature type="non-terminal residue" evidence="2">
    <location>
        <position position="1"/>
    </location>
</feature>
<proteinExistence type="predicted"/>
<gene>
    <name evidence="1" type="ORF">g.4108</name>
    <name evidence="2" type="ORF">g.4109</name>
</gene>
<evidence type="ECO:0000313" key="2">
    <source>
        <dbReference type="EMBL" id="JAS55551.1"/>
    </source>
</evidence>
<protein>
    <submittedName>
        <fullName evidence="2">Uncharacterized protein</fullName>
    </submittedName>
</protein>
<accession>A0A1B6FZH3</accession>
<dbReference type="AlphaFoldDB" id="A0A1B6FZH3"/>
<dbReference type="EMBL" id="GECZ01030211">
    <property type="protein sequence ID" value="JAS39558.1"/>
    <property type="molecule type" value="Transcribed_RNA"/>
</dbReference>
<dbReference type="EMBL" id="GECZ01014218">
    <property type="protein sequence ID" value="JAS55551.1"/>
    <property type="molecule type" value="Transcribed_RNA"/>
</dbReference>
<reference evidence="2" key="1">
    <citation type="submission" date="2015-11" db="EMBL/GenBank/DDBJ databases">
        <title>De novo transcriptome assembly of four potential Pierce s Disease insect vectors from Arizona vineyards.</title>
        <authorList>
            <person name="Tassone E.E."/>
        </authorList>
    </citation>
    <scope>NUCLEOTIDE SEQUENCE</scope>
</reference>
<evidence type="ECO:0000313" key="1">
    <source>
        <dbReference type="EMBL" id="JAS39558.1"/>
    </source>
</evidence>
<organism evidence="2">
    <name type="scientific">Cuerna arida</name>
    <dbReference type="NCBI Taxonomy" id="1464854"/>
    <lineage>
        <taxon>Eukaryota</taxon>
        <taxon>Metazoa</taxon>
        <taxon>Ecdysozoa</taxon>
        <taxon>Arthropoda</taxon>
        <taxon>Hexapoda</taxon>
        <taxon>Insecta</taxon>
        <taxon>Pterygota</taxon>
        <taxon>Neoptera</taxon>
        <taxon>Paraneoptera</taxon>
        <taxon>Hemiptera</taxon>
        <taxon>Auchenorrhyncha</taxon>
        <taxon>Membracoidea</taxon>
        <taxon>Cicadellidae</taxon>
        <taxon>Cicadellinae</taxon>
        <taxon>Proconiini</taxon>
        <taxon>Cuerna</taxon>
    </lineage>
</organism>
<sequence length="153" mass="17341">LTTTDQHTKIGGVCQTPSQKQNSLINVINIESEPEKSITRLPDTPIQEGNRIAVEVQVHHQDNYSPPQHTTNSAIHVEEHFLAKNPRRKGKIKQKYNTRIFVNSCHPANKKVKQVYMLRQTATCSRSSIKTQTESKTRLTDSTTCSTQYPLIC</sequence>